<evidence type="ECO:0000256" key="1">
    <source>
        <dbReference type="ARBA" id="ARBA00005290"/>
    </source>
</evidence>
<dbReference type="SUPFAM" id="SSF52540">
    <property type="entry name" value="P-loop containing nucleoside triphosphate hydrolases"/>
    <property type="match status" value="1"/>
</dbReference>
<evidence type="ECO:0000256" key="4">
    <source>
        <dbReference type="ARBA" id="ARBA00022801"/>
    </source>
</evidence>
<gene>
    <name evidence="7" type="ORF">SSP0437_LOCUS10615</name>
    <name evidence="8" type="ORF">SSP0437_LOCUS10616</name>
</gene>
<dbReference type="PANTHER" id="PTHR21231">
    <property type="entry name" value="XPA-BINDING PROTEIN 1-RELATED"/>
    <property type="match status" value="1"/>
</dbReference>
<comment type="similarity">
    <text evidence="1 6">Belongs to the GPN-loop GTPase family.</text>
</comment>
<name>A0A6U0JF86_9EUKA</name>
<proteinExistence type="inferred from homology"/>
<dbReference type="Gene3D" id="3.40.50.300">
    <property type="entry name" value="P-loop containing nucleotide triphosphate hydrolases"/>
    <property type="match status" value="1"/>
</dbReference>
<evidence type="ECO:0000256" key="2">
    <source>
        <dbReference type="ARBA" id="ARBA00014587"/>
    </source>
</evidence>
<keyword evidence="4 6" id="KW-0378">Hydrolase</keyword>
<dbReference type="InterPro" id="IPR030228">
    <property type="entry name" value="Gpn3"/>
</dbReference>
<evidence type="ECO:0000256" key="6">
    <source>
        <dbReference type="RuleBase" id="RU365059"/>
    </source>
</evidence>
<dbReference type="InterPro" id="IPR027417">
    <property type="entry name" value="P-loop_NTPase"/>
</dbReference>
<keyword evidence="3 6" id="KW-0547">Nucleotide-binding</keyword>
<evidence type="ECO:0000313" key="8">
    <source>
        <dbReference type="EMBL" id="CAD9305907.1"/>
    </source>
</evidence>
<dbReference type="Pfam" id="PF03029">
    <property type="entry name" value="ATP_bind_1"/>
    <property type="match status" value="1"/>
</dbReference>
<comment type="function">
    <text evidence="6">Small GTPase required for proper nuclear import of RNA polymerase II and III (RNAPII and RNAPIII). May act at an RNAP assembly step prior to nuclear import.</text>
</comment>
<comment type="subunit">
    <text evidence="6">Binds to RNA polymerase II (RNAPII).</text>
</comment>
<dbReference type="EMBL" id="HBGL01013603">
    <property type="protein sequence ID" value="CAD9305907.1"/>
    <property type="molecule type" value="Transcribed_RNA"/>
</dbReference>
<keyword evidence="5 6" id="KW-0342">GTP-binding</keyword>
<dbReference type="GO" id="GO:0005525">
    <property type="term" value="F:GTP binding"/>
    <property type="evidence" value="ECO:0007669"/>
    <property type="project" value="UniProtKB-KW"/>
</dbReference>
<dbReference type="CDD" id="cd17872">
    <property type="entry name" value="GPN3"/>
    <property type="match status" value="1"/>
</dbReference>
<evidence type="ECO:0000313" key="7">
    <source>
        <dbReference type="EMBL" id="CAD9305906.1"/>
    </source>
</evidence>
<evidence type="ECO:0000256" key="5">
    <source>
        <dbReference type="ARBA" id="ARBA00023134"/>
    </source>
</evidence>
<sequence length="309" mass="34059">MGKCAVFLLGPAGVGKSTLAAALNDVCIARRRSAHLWNLDPGADSLPYEPSLDVRLLIETMDVQEEMGLGPNGALVFAMQYLVDNKTWWHETIDEFMEDFLIIDCPGQIEVYTHMDVMPSIVKDLQDAGYKVCSLHLLDSTFTSDVCRFLSGSVASLSSMIRLELPHLNVMTKMDLMPAARSAPIGHTLGMPLDDGVVYVSDDDFNEDASGFGRDIDKYLHVSSSALLADLAEEVEATRGVEHAEDDGTYQLAAAIGEMLDDFSMVSYHPLDLNVEESVEQLLALIDHLVQFDEDREPTEPTGNDEVDW</sequence>
<accession>A0A6U0JF86</accession>
<reference evidence="7" key="1">
    <citation type="submission" date="2021-01" db="EMBL/GenBank/DDBJ databases">
        <authorList>
            <person name="Corre E."/>
            <person name="Pelletier E."/>
            <person name="Niang G."/>
            <person name="Scheremetjew M."/>
            <person name="Finn R."/>
            <person name="Kale V."/>
            <person name="Holt S."/>
            <person name="Cochrane G."/>
            <person name="Meng A."/>
            <person name="Brown T."/>
            <person name="Cohen L."/>
        </authorList>
    </citation>
    <scope>NUCLEOTIDE SEQUENCE</scope>
    <source>
        <strain evidence="7">ATCC 50979</strain>
    </source>
</reference>
<evidence type="ECO:0000256" key="3">
    <source>
        <dbReference type="ARBA" id="ARBA00022741"/>
    </source>
</evidence>
<protein>
    <recommendedName>
        <fullName evidence="2 6">GPN-loop GTPase 3</fullName>
    </recommendedName>
</protein>
<dbReference type="AlphaFoldDB" id="A0A6U0JF86"/>
<dbReference type="PANTHER" id="PTHR21231:SF7">
    <property type="entry name" value="GPN-LOOP GTPASE 3"/>
    <property type="match status" value="1"/>
</dbReference>
<dbReference type="GO" id="GO:0003924">
    <property type="term" value="F:GTPase activity"/>
    <property type="evidence" value="ECO:0007669"/>
    <property type="project" value="TreeGrafter"/>
</dbReference>
<dbReference type="EMBL" id="HBGL01013602">
    <property type="protein sequence ID" value="CAD9305906.1"/>
    <property type="molecule type" value="Transcribed_RNA"/>
</dbReference>
<dbReference type="InterPro" id="IPR004130">
    <property type="entry name" value="Gpn"/>
</dbReference>
<organism evidence="7">
    <name type="scientific">Sexangularia sp. CB-2014</name>
    <dbReference type="NCBI Taxonomy" id="1486929"/>
    <lineage>
        <taxon>Eukaryota</taxon>
        <taxon>Amoebozoa</taxon>
        <taxon>Tubulinea</taxon>
        <taxon>Elardia</taxon>
        <taxon>Arcellinida</taxon>
        <taxon>Arcellinida incertae sedis</taxon>
        <taxon>Sexangularia</taxon>
    </lineage>
</organism>